<dbReference type="PROSITE" id="PS50011">
    <property type="entry name" value="PROTEIN_KINASE_DOM"/>
    <property type="match status" value="1"/>
</dbReference>
<dbReference type="InterPro" id="IPR011009">
    <property type="entry name" value="Kinase-like_dom_sf"/>
</dbReference>
<evidence type="ECO:0000256" key="10">
    <source>
        <dbReference type="PROSITE-ProRule" id="PRU10141"/>
    </source>
</evidence>
<dbReference type="InterPro" id="IPR055372">
    <property type="entry name" value="CBM96"/>
</dbReference>
<feature type="binding site" evidence="10">
    <location>
        <position position="42"/>
    </location>
    <ligand>
        <name>ATP</name>
        <dbReference type="ChEBI" id="CHEBI:30616"/>
    </ligand>
</feature>
<dbReference type="InterPro" id="IPR003343">
    <property type="entry name" value="Big_2"/>
</dbReference>
<keyword evidence="8" id="KW-0418">Kinase</keyword>
<dbReference type="GO" id="GO:0005576">
    <property type="term" value="C:extracellular region"/>
    <property type="evidence" value="ECO:0007669"/>
    <property type="project" value="UniProtKB-SubCell"/>
</dbReference>
<dbReference type="AlphaFoldDB" id="A0A7W0CUK5"/>
<dbReference type="PANTHER" id="PTHR43289:SF6">
    <property type="entry name" value="SERINE_THREONINE-PROTEIN KINASE NEKL-3"/>
    <property type="match status" value="1"/>
</dbReference>
<evidence type="ECO:0000256" key="3">
    <source>
        <dbReference type="ARBA" id="ARBA00022525"/>
    </source>
</evidence>
<dbReference type="NCBIfam" id="NF033679">
    <property type="entry name" value="DNRLRE_dom"/>
    <property type="match status" value="1"/>
</dbReference>
<evidence type="ECO:0000256" key="7">
    <source>
        <dbReference type="ARBA" id="ARBA00022741"/>
    </source>
</evidence>
<dbReference type="EC" id="2.7.11.1" evidence="2"/>
<evidence type="ECO:0000256" key="6">
    <source>
        <dbReference type="ARBA" id="ARBA00022729"/>
    </source>
</evidence>
<dbReference type="Proteomes" id="UP000530928">
    <property type="component" value="Unassembled WGS sequence"/>
</dbReference>
<evidence type="ECO:0000259" key="12">
    <source>
        <dbReference type="PROSITE" id="PS50011"/>
    </source>
</evidence>
<reference evidence="13 14" key="1">
    <citation type="submission" date="2020-07" db="EMBL/GenBank/DDBJ databases">
        <title>Genomic Encyclopedia of Type Strains, Phase IV (KMG-IV): sequencing the most valuable type-strain genomes for metagenomic binning, comparative biology and taxonomic classification.</title>
        <authorList>
            <person name="Goeker M."/>
        </authorList>
    </citation>
    <scope>NUCLEOTIDE SEQUENCE [LARGE SCALE GENOMIC DNA]</scope>
    <source>
        <strain evidence="13 14">DSM 45533</strain>
    </source>
</reference>
<comment type="caution">
    <text evidence="13">The sequence shown here is derived from an EMBL/GenBank/DDBJ whole genome shotgun (WGS) entry which is preliminary data.</text>
</comment>
<dbReference type="InterPro" id="IPR017441">
    <property type="entry name" value="Protein_kinase_ATP_BS"/>
</dbReference>
<evidence type="ECO:0000256" key="9">
    <source>
        <dbReference type="ARBA" id="ARBA00022840"/>
    </source>
</evidence>
<evidence type="ECO:0000256" key="5">
    <source>
        <dbReference type="ARBA" id="ARBA00022679"/>
    </source>
</evidence>
<keyword evidence="14" id="KW-1185">Reference proteome</keyword>
<dbReference type="Gene3D" id="1.10.510.10">
    <property type="entry name" value="Transferase(Phosphotransferase) domain 1"/>
    <property type="match status" value="1"/>
</dbReference>
<keyword evidence="5" id="KW-0808">Transferase</keyword>
<evidence type="ECO:0000313" key="13">
    <source>
        <dbReference type="EMBL" id="MBA2897470.1"/>
    </source>
</evidence>
<comment type="subcellular location">
    <subcellularLocation>
        <location evidence="1">Secreted</location>
    </subcellularLocation>
</comment>
<organism evidence="13 14">
    <name type="scientific">Nonomuraea soli</name>
    <dbReference type="NCBI Taxonomy" id="1032476"/>
    <lineage>
        <taxon>Bacteria</taxon>
        <taxon>Bacillati</taxon>
        <taxon>Actinomycetota</taxon>
        <taxon>Actinomycetes</taxon>
        <taxon>Streptosporangiales</taxon>
        <taxon>Streptosporangiaceae</taxon>
        <taxon>Nonomuraea</taxon>
    </lineage>
</organism>
<proteinExistence type="predicted"/>
<feature type="region of interest" description="Disordered" evidence="11">
    <location>
        <begin position="291"/>
        <end position="310"/>
    </location>
</feature>
<protein>
    <recommendedName>
        <fullName evidence="2">non-specific serine/threonine protein kinase</fullName>
        <ecNumber evidence="2">2.7.11.1</ecNumber>
    </recommendedName>
</protein>
<keyword evidence="9 10" id="KW-0067">ATP-binding</keyword>
<keyword evidence="7 10" id="KW-0547">Nucleotide-binding</keyword>
<keyword evidence="4" id="KW-0723">Serine/threonine-protein kinase</keyword>
<accession>A0A7W0CUK5</accession>
<dbReference type="SUPFAM" id="SSF49373">
    <property type="entry name" value="Invasin/intimin cell-adhesion fragments"/>
    <property type="match status" value="1"/>
</dbReference>
<dbReference type="Pfam" id="PF24517">
    <property type="entry name" value="CBM96"/>
    <property type="match status" value="1"/>
</dbReference>
<gene>
    <name evidence="13" type="ORF">HNR30_008868</name>
</gene>
<dbReference type="GO" id="GO:0004674">
    <property type="term" value="F:protein serine/threonine kinase activity"/>
    <property type="evidence" value="ECO:0007669"/>
    <property type="project" value="UniProtKB-KW"/>
</dbReference>
<dbReference type="InterPro" id="IPR008964">
    <property type="entry name" value="Invasin/intimin_cell_adhesion"/>
</dbReference>
<keyword evidence="3" id="KW-0964">Secreted</keyword>
<evidence type="ECO:0000256" key="1">
    <source>
        <dbReference type="ARBA" id="ARBA00004613"/>
    </source>
</evidence>
<keyword evidence="6" id="KW-0732">Signal</keyword>
<evidence type="ECO:0000256" key="4">
    <source>
        <dbReference type="ARBA" id="ARBA00022527"/>
    </source>
</evidence>
<dbReference type="GO" id="GO:0005524">
    <property type="term" value="F:ATP binding"/>
    <property type="evidence" value="ECO:0007669"/>
    <property type="project" value="UniProtKB-UniRule"/>
</dbReference>
<dbReference type="InterPro" id="IPR008271">
    <property type="entry name" value="Ser/Thr_kinase_AS"/>
</dbReference>
<feature type="region of interest" description="Disordered" evidence="11">
    <location>
        <begin position="342"/>
        <end position="375"/>
    </location>
</feature>
<dbReference type="CDD" id="cd14014">
    <property type="entry name" value="STKc_PknB_like"/>
    <property type="match status" value="1"/>
</dbReference>
<dbReference type="Gene3D" id="2.60.40.1080">
    <property type="match status" value="1"/>
</dbReference>
<dbReference type="SMART" id="SM00635">
    <property type="entry name" value="BID_2"/>
    <property type="match status" value="1"/>
</dbReference>
<dbReference type="InterPro" id="IPR000719">
    <property type="entry name" value="Prot_kinase_dom"/>
</dbReference>
<dbReference type="SMART" id="SM00220">
    <property type="entry name" value="S_TKc"/>
    <property type="match status" value="1"/>
</dbReference>
<dbReference type="EMBL" id="JACDUR010000011">
    <property type="protein sequence ID" value="MBA2897470.1"/>
    <property type="molecule type" value="Genomic_DNA"/>
</dbReference>
<dbReference type="SUPFAM" id="SSF56112">
    <property type="entry name" value="Protein kinase-like (PK-like)"/>
    <property type="match status" value="1"/>
</dbReference>
<feature type="domain" description="Protein kinase" evidence="12">
    <location>
        <begin position="13"/>
        <end position="274"/>
    </location>
</feature>
<dbReference type="Gene3D" id="3.30.200.20">
    <property type="entry name" value="Phosphorylase Kinase, domain 1"/>
    <property type="match status" value="1"/>
</dbReference>
<evidence type="ECO:0000313" key="14">
    <source>
        <dbReference type="Proteomes" id="UP000530928"/>
    </source>
</evidence>
<evidence type="ECO:0000256" key="11">
    <source>
        <dbReference type="SAM" id="MobiDB-lite"/>
    </source>
</evidence>
<evidence type="ECO:0000256" key="8">
    <source>
        <dbReference type="ARBA" id="ARBA00022777"/>
    </source>
</evidence>
<dbReference type="PROSITE" id="PS00107">
    <property type="entry name" value="PROTEIN_KINASE_ATP"/>
    <property type="match status" value="1"/>
</dbReference>
<dbReference type="PANTHER" id="PTHR43289">
    <property type="entry name" value="MITOGEN-ACTIVATED PROTEIN KINASE KINASE KINASE 20-RELATED"/>
    <property type="match status" value="1"/>
</dbReference>
<sequence>MTGGDLGDRIPGYRLIEPVGQGGFAIVYRALNERLGRTVAVKILSVAGIDERALRNFRRELEVTSRLSDHPNIVTALDTGTTAAGRPFIAMDFYEGGSLYDRLRAAGGLPVQETLHLGIKVAGALAAVHETGVFHGDVKPQNILLSRYGEPALADFGVARMLDVGQLSSNTLNLTPHHAAPEVLHGSPQSVASDVYALGSTLYQLLSGRPAFYDPADAGVAPLLLRVLRQPLPPLQRPDVPDGLRQLIERAMAKDPAARHRDTLTLAEELQEFQRASGQPVTSLPALLQAPQPLPRQPVPPQAPARAAPGKRTWPIVTASVAAAAIAVAAAVILTRDDPATGRRSVAAEPPGLPTQPAAGTIEPTASPAARKARKPVLETVSLTPAVHSLRPRQTVRLNPEGTTSADRPADLAKATVVYESSAPAVASVDARGLVTALKAGTALLTVRVTAGDRTHTATTTVRVVVPEKKTRTIRVPVTASADVRSGSYANAMFPTCSVCEVKGAGKGFWVRESYFGFDLGSVKVRPTEITSVTLHVFAVTADGNGSDADVDVHVLGDAWKAMDVTWNSKPELGARLGTLHADRTGRWHTLAITSYAKSELGGRLSLGFADDRTDGLRTHLSGVGSGTSAAYLEIRTS</sequence>
<dbReference type="Pfam" id="PF02368">
    <property type="entry name" value="Big_2"/>
    <property type="match status" value="1"/>
</dbReference>
<dbReference type="RefSeq" id="WP_181616169.1">
    <property type="nucleotide sequence ID" value="NZ_BAABAM010000013.1"/>
</dbReference>
<dbReference type="PROSITE" id="PS00108">
    <property type="entry name" value="PROTEIN_KINASE_ST"/>
    <property type="match status" value="1"/>
</dbReference>
<dbReference type="Pfam" id="PF00069">
    <property type="entry name" value="Pkinase"/>
    <property type="match status" value="1"/>
</dbReference>
<evidence type="ECO:0000256" key="2">
    <source>
        <dbReference type="ARBA" id="ARBA00012513"/>
    </source>
</evidence>
<feature type="compositionally biased region" description="Pro residues" evidence="11">
    <location>
        <begin position="292"/>
        <end position="303"/>
    </location>
</feature>
<name>A0A7W0CUK5_9ACTN</name>